<keyword evidence="1" id="KW-0812">Transmembrane</keyword>
<evidence type="ECO:0000313" key="2">
    <source>
        <dbReference type="EMBL" id="KAA6345826.1"/>
    </source>
</evidence>
<reference evidence="2" key="1">
    <citation type="submission" date="2019-03" db="EMBL/GenBank/DDBJ databases">
        <title>Single cell metagenomics reveals metabolic interactions within the superorganism composed of flagellate Streblomastix strix and complex community of Bacteroidetes bacteria on its surface.</title>
        <authorList>
            <person name="Treitli S.C."/>
            <person name="Kolisko M."/>
            <person name="Husnik F."/>
            <person name="Keeling P."/>
            <person name="Hampl V."/>
        </authorList>
    </citation>
    <scope>NUCLEOTIDE SEQUENCE</scope>
    <source>
        <strain evidence="2">STM</strain>
    </source>
</reference>
<gene>
    <name evidence="2" type="ORF">EZS27_006637</name>
</gene>
<organism evidence="2">
    <name type="scientific">termite gut metagenome</name>
    <dbReference type="NCBI Taxonomy" id="433724"/>
    <lineage>
        <taxon>unclassified sequences</taxon>
        <taxon>metagenomes</taxon>
        <taxon>organismal metagenomes</taxon>
    </lineage>
</organism>
<feature type="transmembrane region" description="Helical" evidence="1">
    <location>
        <begin position="12"/>
        <end position="30"/>
    </location>
</feature>
<dbReference type="EMBL" id="SNRY01000154">
    <property type="protein sequence ID" value="KAA6345826.1"/>
    <property type="molecule type" value="Genomic_DNA"/>
</dbReference>
<protein>
    <submittedName>
        <fullName evidence="2">Uncharacterized protein</fullName>
    </submittedName>
</protein>
<name>A0A5J4SHZ0_9ZZZZ</name>
<accession>A0A5J4SHZ0</accession>
<comment type="caution">
    <text evidence="2">The sequence shown here is derived from an EMBL/GenBank/DDBJ whole genome shotgun (WGS) entry which is preliminary data.</text>
</comment>
<dbReference type="AlphaFoldDB" id="A0A5J4SHZ0"/>
<keyword evidence="1" id="KW-0472">Membrane</keyword>
<proteinExistence type="predicted"/>
<sequence>MRQLGEDVRNVLAFVPFCATEIVFFLIIFAK</sequence>
<keyword evidence="1" id="KW-1133">Transmembrane helix</keyword>
<evidence type="ECO:0000256" key="1">
    <source>
        <dbReference type="SAM" id="Phobius"/>
    </source>
</evidence>